<keyword evidence="3" id="KW-1185">Reference proteome</keyword>
<evidence type="ECO:0000313" key="2">
    <source>
        <dbReference type="EMBL" id="OEL38154.1"/>
    </source>
</evidence>
<evidence type="ECO:0000313" key="3">
    <source>
        <dbReference type="Proteomes" id="UP000095767"/>
    </source>
</evidence>
<feature type="domain" description="Disease resistance protein At4g27190-like leucine-rich repeats" evidence="1">
    <location>
        <begin position="21"/>
        <end position="130"/>
    </location>
</feature>
<evidence type="ECO:0000259" key="1">
    <source>
        <dbReference type="Pfam" id="PF23247"/>
    </source>
</evidence>
<reference evidence="2 3" key="1">
    <citation type="submission" date="2016-09" db="EMBL/GenBank/DDBJ databases">
        <title>The draft genome of Dichanthelium oligosanthes: A C3 panicoid grass species.</title>
        <authorList>
            <person name="Studer A.J."/>
            <person name="Schnable J.C."/>
            <person name="Brutnell T.P."/>
        </authorList>
    </citation>
    <scope>NUCLEOTIDE SEQUENCE [LARGE SCALE GENOMIC DNA]</scope>
    <source>
        <strain evidence="3">cv. Kellogg 1175</strain>
        <tissue evidence="2">Leaf</tissue>
    </source>
</reference>
<dbReference type="SUPFAM" id="SSF52047">
    <property type="entry name" value="RNI-like"/>
    <property type="match status" value="1"/>
</dbReference>
<gene>
    <name evidence="2" type="ORF">BAE44_0000827</name>
</gene>
<dbReference type="Proteomes" id="UP000095767">
    <property type="component" value="Unassembled WGS sequence"/>
</dbReference>
<name>A0A1E5WLE3_9POAL</name>
<comment type="caution">
    <text evidence="2">The sequence shown here is derived from an EMBL/GenBank/DDBJ whole genome shotgun (WGS) entry which is preliminary data.</text>
</comment>
<proteinExistence type="predicted"/>
<dbReference type="Gene3D" id="3.80.10.10">
    <property type="entry name" value="Ribonuclease Inhibitor"/>
    <property type="match status" value="1"/>
</dbReference>
<organism evidence="2 3">
    <name type="scientific">Dichanthelium oligosanthes</name>
    <dbReference type="NCBI Taxonomy" id="888268"/>
    <lineage>
        <taxon>Eukaryota</taxon>
        <taxon>Viridiplantae</taxon>
        <taxon>Streptophyta</taxon>
        <taxon>Embryophyta</taxon>
        <taxon>Tracheophyta</taxon>
        <taxon>Spermatophyta</taxon>
        <taxon>Magnoliopsida</taxon>
        <taxon>Liliopsida</taxon>
        <taxon>Poales</taxon>
        <taxon>Poaceae</taxon>
        <taxon>PACMAD clade</taxon>
        <taxon>Panicoideae</taxon>
        <taxon>Panicodae</taxon>
        <taxon>Paniceae</taxon>
        <taxon>Dichantheliinae</taxon>
        <taxon>Dichanthelium</taxon>
    </lineage>
</organism>
<sequence length="159" mass="18309">SKVFGDCPPSCYRRSGYISLPLLRSIHIHNCPRLKFVLPFSTYSALPSLETLRITHCGDLRQVFPWDHDVSVPHTREHSRQAVTVVKEFPKLKHVHLHDLPSLQEICEAKMLAPVLESIKLRGCWALRRLPAVDRRRGSNGPTVHCEKDCWEKLQWDGL</sequence>
<feature type="non-terminal residue" evidence="2">
    <location>
        <position position="1"/>
    </location>
</feature>
<dbReference type="EMBL" id="LWDX02002870">
    <property type="protein sequence ID" value="OEL38154.1"/>
    <property type="molecule type" value="Genomic_DNA"/>
</dbReference>
<dbReference type="STRING" id="888268.A0A1E5WLE3"/>
<dbReference type="PANTHER" id="PTHR33463">
    <property type="entry name" value="NB-ARC DOMAIN-CONTAINING PROTEIN-RELATED"/>
    <property type="match status" value="1"/>
</dbReference>
<dbReference type="OrthoDB" id="581747at2759"/>
<accession>A0A1E5WLE3</accession>
<dbReference type="InterPro" id="IPR032675">
    <property type="entry name" value="LRR_dom_sf"/>
</dbReference>
<dbReference type="InterPro" id="IPR057135">
    <property type="entry name" value="At4g27190-like_LRR"/>
</dbReference>
<dbReference type="PANTHER" id="PTHR33463:SF208">
    <property type="entry name" value="OS04G0166000 PROTEIN"/>
    <property type="match status" value="1"/>
</dbReference>
<dbReference type="Pfam" id="PF23247">
    <property type="entry name" value="LRR_RPS2"/>
    <property type="match status" value="1"/>
</dbReference>
<protein>
    <recommendedName>
        <fullName evidence="1">Disease resistance protein At4g27190-like leucine-rich repeats domain-containing protein</fullName>
    </recommendedName>
</protein>
<dbReference type="InterPro" id="IPR050905">
    <property type="entry name" value="Plant_NBS-LRR"/>
</dbReference>
<dbReference type="AlphaFoldDB" id="A0A1E5WLE3"/>